<evidence type="ECO:0000256" key="3">
    <source>
        <dbReference type="SAM" id="Phobius"/>
    </source>
</evidence>
<accession>A0A0G0Q6P8</accession>
<name>A0A0G0Q6P8_9BACT</name>
<comment type="subcellular location">
    <subcellularLocation>
        <location evidence="1">Membrane</location>
    </subcellularLocation>
</comment>
<keyword evidence="3" id="KW-1133">Transmembrane helix</keyword>
<keyword evidence="3" id="KW-0812">Transmembrane</keyword>
<evidence type="ECO:0000313" key="7">
    <source>
        <dbReference type="Proteomes" id="UP000034325"/>
    </source>
</evidence>
<evidence type="ECO:0000256" key="1">
    <source>
        <dbReference type="ARBA" id="ARBA00004370"/>
    </source>
</evidence>
<evidence type="ECO:0000259" key="4">
    <source>
        <dbReference type="Pfam" id="PF00905"/>
    </source>
</evidence>
<dbReference type="GO" id="GO:0071555">
    <property type="term" value="P:cell wall organization"/>
    <property type="evidence" value="ECO:0007669"/>
    <property type="project" value="TreeGrafter"/>
</dbReference>
<dbReference type="AlphaFoldDB" id="A0A0G0Q6P8"/>
<protein>
    <submittedName>
        <fullName evidence="6">Peptidoglycan glycosyltransferase</fullName>
    </submittedName>
</protein>
<dbReference type="GO" id="GO:0005886">
    <property type="term" value="C:plasma membrane"/>
    <property type="evidence" value="ECO:0007669"/>
    <property type="project" value="TreeGrafter"/>
</dbReference>
<dbReference type="SUPFAM" id="SSF56519">
    <property type="entry name" value="Penicillin binding protein dimerisation domain"/>
    <property type="match status" value="1"/>
</dbReference>
<dbReference type="Pfam" id="PF03717">
    <property type="entry name" value="PBP_dimer"/>
    <property type="match status" value="1"/>
</dbReference>
<dbReference type="PANTHER" id="PTHR30627">
    <property type="entry name" value="PEPTIDOGLYCAN D,D-TRANSPEPTIDASE"/>
    <property type="match status" value="1"/>
</dbReference>
<dbReference type="Gene3D" id="3.30.450.330">
    <property type="match status" value="1"/>
</dbReference>
<evidence type="ECO:0000256" key="2">
    <source>
        <dbReference type="ARBA" id="ARBA00023136"/>
    </source>
</evidence>
<feature type="domain" description="Penicillin-binding protein transpeptidase" evidence="4">
    <location>
        <begin position="254"/>
        <end position="556"/>
    </location>
</feature>
<organism evidence="6 7">
    <name type="scientific">Candidatus Woesebacteria bacterium GW2011_GWA1_39_12</name>
    <dbReference type="NCBI Taxonomy" id="1618549"/>
    <lineage>
        <taxon>Bacteria</taxon>
        <taxon>Candidatus Woeseibacteriota</taxon>
    </lineage>
</organism>
<evidence type="ECO:0000259" key="5">
    <source>
        <dbReference type="Pfam" id="PF03717"/>
    </source>
</evidence>
<keyword evidence="2 3" id="KW-0472">Membrane</keyword>
<dbReference type="PANTHER" id="PTHR30627:SF1">
    <property type="entry name" value="PEPTIDOGLYCAN D,D-TRANSPEPTIDASE FTSI"/>
    <property type="match status" value="1"/>
</dbReference>
<dbReference type="GO" id="GO:0008658">
    <property type="term" value="F:penicillin binding"/>
    <property type="evidence" value="ECO:0007669"/>
    <property type="project" value="InterPro"/>
</dbReference>
<dbReference type="SUPFAM" id="SSF56601">
    <property type="entry name" value="beta-lactamase/transpeptidase-like"/>
    <property type="match status" value="1"/>
</dbReference>
<evidence type="ECO:0000313" key="6">
    <source>
        <dbReference type="EMBL" id="KKQ97341.1"/>
    </source>
</evidence>
<dbReference type="InterPro" id="IPR050515">
    <property type="entry name" value="Beta-lactam/transpept"/>
</dbReference>
<gene>
    <name evidence="6" type="ORF">UT23_C0013G0016</name>
</gene>
<feature type="domain" description="Penicillin-binding protein dimerisation" evidence="5">
    <location>
        <begin position="49"/>
        <end position="206"/>
    </location>
</feature>
<dbReference type="EMBL" id="LBWA01000013">
    <property type="protein sequence ID" value="KKQ97341.1"/>
    <property type="molecule type" value="Genomic_DNA"/>
</dbReference>
<dbReference type="InterPro" id="IPR005311">
    <property type="entry name" value="PBP_dimer"/>
</dbReference>
<dbReference type="GO" id="GO:0016740">
    <property type="term" value="F:transferase activity"/>
    <property type="evidence" value="ECO:0007669"/>
    <property type="project" value="UniProtKB-KW"/>
</dbReference>
<dbReference type="InterPro" id="IPR001460">
    <property type="entry name" value="PCN-bd_Tpept"/>
</dbReference>
<sequence>MVIRLKIIFFLFLIAFLTLLGKLFYWQILKGKELSIQARSQHQSQSLFEATRGDILATDGSWLAASSEAYLVFANPSDIKLEPKKLSEKLAPFFIENPDDKKEILIEIDRLTLLLAKEDLIWVPLKHKVERDIKEKIESLGLEGIGFEKEEKRVYPEASTAAHLLGFVGKDKEGSDVGYFGLEGFYDVTLSGRPGYSLQEKDAGGLPILIETARESSAIKGVSLLTHIDKFIQITLDRELQNGLDKYQAESGIGIVVNPENGAILAISSYPSYDPAKYWDFGNEFFTNPAISQTFEPGSIFKVLVMASALDAGVVKPETQCDKCSGPVNIDKYVIETWNQVYYPNTSMVDVIVHSDNVGMVYVAQKLGSDKLYDYLSGFGIGEGTGIDLQGEANPGLRDKGKWGLIDLATSAFGQGVAVTPIQMITAVSVIANKGLKVSPQVVDKIRQDAWEEDIKPVIGKRVISEKAAGEITGMMVEAAKNGEAKWTYKRGFKVAGKTGTAQIPIEGHYDEEKTIASYVGFAPYDDPKFVMLISLREPKSSPWASETAAPLWYEIASDLFVYFGIQPEN</sequence>
<dbReference type="Gene3D" id="3.90.1310.10">
    <property type="entry name" value="Penicillin-binding protein 2a (Domain 2)"/>
    <property type="match status" value="1"/>
</dbReference>
<comment type="caution">
    <text evidence="6">The sequence shown here is derived from an EMBL/GenBank/DDBJ whole genome shotgun (WGS) entry which is preliminary data.</text>
</comment>
<proteinExistence type="predicted"/>
<dbReference type="InterPro" id="IPR036138">
    <property type="entry name" value="PBP_dimer_sf"/>
</dbReference>
<dbReference type="Gene3D" id="3.40.710.10">
    <property type="entry name" value="DD-peptidase/beta-lactamase superfamily"/>
    <property type="match status" value="1"/>
</dbReference>
<feature type="transmembrane region" description="Helical" evidence="3">
    <location>
        <begin position="7"/>
        <end position="26"/>
    </location>
</feature>
<dbReference type="Proteomes" id="UP000034325">
    <property type="component" value="Unassembled WGS sequence"/>
</dbReference>
<dbReference type="Pfam" id="PF00905">
    <property type="entry name" value="Transpeptidase"/>
    <property type="match status" value="1"/>
</dbReference>
<dbReference type="InterPro" id="IPR012338">
    <property type="entry name" value="Beta-lactam/transpept-like"/>
</dbReference>
<reference evidence="6 7" key="1">
    <citation type="journal article" date="2015" name="Nature">
        <title>rRNA introns, odd ribosomes, and small enigmatic genomes across a large radiation of phyla.</title>
        <authorList>
            <person name="Brown C.T."/>
            <person name="Hug L.A."/>
            <person name="Thomas B.C."/>
            <person name="Sharon I."/>
            <person name="Castelle C.J."/>
            <person name="Singh A."/>
            <person name="Wilkins M.J."/>
            <person name="Williams K.H."/>
            <person name="Banfield J.F."/>
        </authorList>
    </citation>
    <scope>NUCLEOTIDE SEQUENCE [LARGE SCALE GENOMIC DNA]</scope>
</reference>
<keyword evidence="6" id="KW-0808">Transferase</keyword>